<dbReference type="PANTHER" id="PTHR42701:SF1">
    <property type="entry name" value="IMIDAZOLE GLYCEROL PHOSPHATE SYNTHASE SUBUNIT HISH"/>
    <property type="match status" value="1"/>
</dbReference>
<keyword evidence="10" id="KW-0963">Cytoplasm</keyword>
<proteinExistence type="inferred from homology"/>
<dbReference type="GO" id="GO:0000105">
    <property type="term" value="P:L-histidine biosynthetic process"/>
    <property type="evidence" value="ECO:0007669"/>
    <property type="project" value="UniProtKB-UniRule"/>
</dbReference>
<feature type="active site" description="Nucleophile" evidence="10 11">
    <location>
        <position position="80"/>
    </location>
</feature>
<dbReference type="PROSITE" id="PS51273">
    <property type="entry name" value="GATASE_TYPE_1"/>
    <property type="match status" value="1"/>
</dbReference>
<comment type="pathway">
    <text evidence="1 10">Amino-acid biosynthesis; L-histidine biosynthesis; L-histidine from 5-phospho-alpha-D-ribose 1-diphosphate: step 5/9.</text>
</comment>
<organism evidence="13">
    <name type="scientific">Bradyrhizobium sp. LLZ17</name>
    <dbReference type="NCBI Taxonomy" id="3239388"/>
    <lineage>
        <taxon>Bacteria</taxon>
        <taxon>Pseudomonadati</taxon>
        <taxon>Pseudomonadota</taxon>
        <taxon>Alphaproteobacteria</taxon>
        <taxon>Hyphomicrobiales</taxon>
        <taxon>Nitrobacteraceae</taxon>
        <taxon>Bradyrhizobium</taxon>
    </lineage>
</organism>
<dbReference type="GO" id="GO:0004359">
    <property type="term" value="F:glutaminase activity"/>
    <property type="evidence" value="ECO:0007669"/>
    <property type="project" value="UniProtKB-EC"/>
</dbReference>
<dbReference type="SUPFAM" id="SSF52317">
    <property type="entry name" value="Class I glutamine amidotransferase-like"/>
    <property type="match status" value="1"/>
</dbReference>
<dbReference type="HAMAP" id="MF_00278">
    <property type="entry name" value="HisH"/>
    <property type="match status" value="1"/>
</dbReference>
<evidence type="ECO:0000256" key="8">
    <source>
        <dbReference type="ARBA" id="ARBA00047838"/>
    </source>
</evidence>
<comment type="subunit">
    <text evidence="2 10">Heterodimer of HisH and HisF.</text>
</comment>
<dbReference type="NCBIfam" id="TIGR01855">
    <property type="entry name" value="IMP_synth_hisH"/>
    <property type="match status" value="1"/>
</dbReference>
<comment type="catalytic activity">
    <reaction evidence="9 10">
        <text>L-glutamine + H2O = L-glutamate + NH4(+)</text>
        <dbReference type="Rhea" id="RHEA:15889"/>
        <dbReference type="ChEBI" id="CHEBI:15377"/>
        <dbReference type="ChEBI" id="CHEBI:28938"/>
        <dbReference type="ChEBI" id="CHEBI:29985"/>
        <dbReference type="ChEBI" id="CHEBI:58359"/>
        <dbReference type="EC" id="3.5.1.2"/>
    </reaction>
</comment>
<dbReference type="CDD" id="cd01748">
    <property type="entry name" value="GATase1_IGP_Synthase"/>
    <property type="match status" value="1"/>
</dbReference>
<evidence type="ECO:0000256" key="11">
    <source>
        <dbReference type="PIRSR" id="PIRSR000495-1"/>
    </source>
</evidence>
<dbReference type="Gene3D" id="3.40.50.880">
    <property type="match status" value="1"/>
</dbReference>
<protein>
    <recommendedName>
        <fullName evidence="10">Imidazole glycerol phosphate synthase subunit HisH</fullName>
        <ecNumber evidence="10">4.3.2.10</ecNumber>
    </recommendedName>
    <alternativeName>
        <fullName evidence="10">IGP synthase glutaminase subunit</fullName>
        <ecNumber evidence="10">3.5.1.2</ecNumber>
    </alternativeName>
    <alternativeName>
        <fullName evidence="10">IGP synthase subunit HisH</fullName>
    </alternativeName>
    <alternativeName>
        <fullName evidence="10">ImGP synthase subunit HisH</fullName>
        <shortName evidence="10">IGPS subunit HisH</shortName>
    </alternativeName>
</protein>
<dbReference type="InterPro" id="IPR010139">
    <property type="entry name" value="Imidazole-glycPsynth_HisH"/>
</dbReference>
<keyword evidence="3 10" id="KW-0028">Amino-acid biosynthesis</keyword>
<evidence type="ECO:0000313" key="13">
    <source>
        <dbReference type="EMBL" id="XDV58042.1"/>
    </source>
</evidence>
<feature type="active site" evidence="10 11">
    <location>
        <position position="188"/>
    </location>
</feature>
<dbReference type="EMBL" id="CP165734">
    <property type="protein sequence ID" value="XDV58042.1"/>
    <property type="molecule type" value="Genomic_DNA"/>
</dbReference>
<dbReference type="PANTHER" id="PTHR42701">
    <property type="entry name" value="IMIDAZOLE GLYCEROL PHOSPHATE SYNTHASE SUBUNIT HISH"/>
    <property type="match status" value="1"/>
</dbReference>
<evidence type="ECO:0000256" key="2">
    <source>
        <dbReference type="ARBA" id="ARBA00011152"/>
    </source>
</evidence>
<dbReference type="EC" id="4.3.2.10" evidence="10"/>
<keyword evidence="4 10" id="KW-0378">Hydrolase</keyword>
<dbReference type="GO" id="GO:0016829">
    <property type="term" value="F:lyase activity"/>
    <property type="evidence" value="ECO:0007669"/>
    <property type="project" value="UniProtKB-KW"/>
</dbReference>
<keyword evidence="7 10" id="KW-0456">Lyase</keyword>
<dbReference type="GO" id="GO:0005737">
    <property type="term" value="C:cytoplasm"/>
    <property type="evidence" value="ECO:0007669"/>
    <property type="project" value="UniProtKB-SubCell"/>
</dbReference>
<evidence type="ECO:0000256" key="7">
    <source>
        <dbReference type="ARBA" id="ARBA00023239"/>
    </source>
</evidence>
<name>A0AB39XNY8_9BRAD</name>
<evidence type="ECO:0000256" key="6">
    <source>
        <dbReference type="ARBA" id="ARBA00023102"/>
    </source>
</evidence>
<evidence type="ECO:0000259" key="12">
    <source>
        <dbReference type="Pfam" id="PF00117"/>
    </source>
</evidence>
<evidence type="ECO:0000256" key="1">
    <source>
        <dbReference type="ARBA" id="ARBA00005091"/>
    </source>
</evidence>
<evidence type="ECO:0000256" key="10">
    <source>
        <dbReference type="HAMAP-Rule" id="MF_00278"/>
    </source>
</evidence>
<dbReference type="RefSeq" id="WP_369722513.1">
    <property type="nucleotide sequence ID" value="NZ_CP165734.1"/>
</dbReference>
<gene>
    <name evidence="10 13" type="primary">hisH</name>
    <name evidence="13" type="ORF">AB8Z38_00225</name>
</gene>
<dbReference type="EC" id="3.5.1.2" evidence="10"/>
<comment type="function">
    <text evidence="10">IGPS catalyzes the conversion of PRFAR and glutamine to IGP, AICAR and glutamate. The HisH subunit catalyzes the hydrolysis of glutamine to glutamate and ammonia as part of the synthesis of IGP and AICAR. The resulting ammonia molecule is channeled to the active site of HisF.</text>
</comment>
<evidence type="ECO:0000256" key="5">
    <source>
        <dbReference type="ARBA" id="ARBA00022962"/>
    </source>
</evidence>
<dbReference type="Pfam" id="PF00117">
    <property type="entry name" value="GATase"/>
    <property type="match status" value="1"/>
</dbReference>
<keyword evidence="5 10" id="KW-0315">Glutamine amidotransferase</keyword>
<evidence type="ECO:0000256" key="4">
    <source>
        <dbReference type="ARBA" id="ARBA00022801"/>
    </source>
</evidence>
<evidence type="ECO:0000256" key="9">
    <source>
        <dbReference type="ARBA" id="ARBA00049534"/>
    </source>
</evidence>
<feature type="domain" description="Glutamine amidotransferase" evidence="12">
    <location>
        <begin position="4"/>
        <end position="203"/>
    </location>
</feature>
<dbReference type="AlphaFoldDB" id="A0AB39XNY8"/>
<comment type="subcellular location">
    <subcellularLocation>
        <location evidence="10">Cytoplasm</location>
    </subcellularLocation>
</comment>
<feature type="active site" evidence="10 11">
    <location>
        <position position="186"/>
    </location>
</feature>
<comment type="catalytic activity">
    <reaction evidence="8 10">
        <text>5-[(5-phospho-1-deoxy-D-ribulos-1-ylimino)methylamino]-1-(5-phospho-beta-D-ribosyl)imidazole-4-carboxamide + L-glutamine = D-erythro-1-(imidazol-4-yl)glycerol 3-phosphate + 5-amino-1-(5-phospho-beta-D-ribosyl)imidazole-4-carboxamide + L-glutamate + H(+)</text>
        <dbReference type="Rhea" id="RHEA:24793"/>
        <dbReference type="ChEBI" id="CHEBI:15378"/>
        <dbReference type="ChEBI" id="CHEBI:29985"/>
        <dbReference type="ChEBI" id="CHEBI:58278"/>
        <dbReference type="ChEBI" id="CHEBI:58359"/>
        <dbReference type="ChEBI" id="CHEBI:58475"/>
        <dbReference type="ChEBI" id="CHEBI:58525"/>
        <dbReference type="EC" id="4.3.2.10"/>
    </reaction>
</comment>
<dbReference type="GO" id="GO:0000107">
    <property type="term" value="F:imidazoleglycerol-phosphate synthase activity"/>
    <property type="evidence" value="ECO:0007669"/>
    <property type="project" value="UniProtKB-UniRule"/>
</dbReference>
<evidence type="ECO:0000256" key="3">
    <source>
        <dbReference type="ARBA" id="ARBA00022605"/>
    </source>
</evidence>
<reference evidence="13" key="1">
    <citation type="submission" date="2024-08" db="EMBL/GenBank/DDBJ databases">
        <authorList>
            <person name="Chaddad Z."/>
            <person name="Lamrabet M."/>
            <person name="Bouhnik O."/>
            <person name="Alami S."/>
            <person name="Wipf D."/>
            <person name="Courty P.E."/>
            <person name="Missbah El Idrissi M."/>
        </authorList>
    </citation>
    <scope>NUCLEOTIDE SEQUENCE</scope>
    <source>
        <strain evidence="13">LLZ17</strain>
    </source>
</reference>
<sequence>MITIIDYGTSNLGSMQNMLKKIGAPSRIAASPNDLDGATKIIVPGVGSFDAGMGKLRASGMIPVLNQKALVDRIPTLGVCLGMQLMTERSEEGVLSGLGWIEAEAVRFDQKADPGLKVPHMGWNEVVPAKASALTANFPAETRFYFAHSYHVKCKVVDDVLLGVSYGAGTFTAAFARGNLFGAQFHPEKSHRFGMAFLRNFVERC</sequence>
<accession>A0AB39XNY8</accession>
<dbReference type="PIRSF" id="PIRSF000495">
    <property type="entry name" value="Amidotransf_hisH"/>
    <property type="match status" value="1"/>
</dbReference>
<dbReference type="InterPro" id="IPR017926">
    <property type="entry name" value="GATASE"/>
</dbReference>
<keyword evidence="6 10" id="KW-0368">Histidine biosynthesis</keyword>
<dbReference type="InterPro" id="IPR029062">
    <property type="entry name" value="Class_I_gatase-like"/>
</dbReference>